<evidence type="ECO:0000256" key="4">
    <source>
        <dbReference type="PROSITE-ProRule" id="PRU00335"/>
    </source>
</evidence>
<organism evidence="6 7">
    <name type="scientific">Kineosporia babensis</name>
    <dbReference type="NCBI Taxonomy" id="499548"/>
    <lineage>
        <taxon>Bacteria</taxon>
        <taxon>Bacillati</taxon>
        <taxon>Actinomycetota</taxon>
        <taxon>Actinomycetes</taxon>
        <taxon>Kineosporiales</taxon>
        <taxon>Kineosporiaceae</taxon>
        <taxon>Kineosporia</taxon>
    </lineage>
</organism>
<dbReference type="PANTHER" id="PTHR30055:SF234">
    <property type="entry name" value="HTH-TYPE TRANSCRIPTIONAL REGULATOR BETI"/>
    <property type="match status" value="1"/>
</dbReference>
<accession>A0A9X1T486</accession>
<dbReference type="Proteomes" id="UP001138997">
    <property type="component" value="Unassembled WGS sequence"/>
</dbReference>
<keyword evidence="2 4" id="KW-0238">DNA-binding</keyword>
<keyword evidence="3" id="KW-0804">Transcription</keyword>
<dbReference type="GO" id="GO:0000976">
    <property type="term" value="F:transcription cis-regulatory region binding"/>
    <property type="evidence" value="ECO:0007669"/>
    <property type="project" value="TreeGrafter"/>
</dbReference>
<evidence type="ECO:0000313" key="7">
    <source>
        <dbReference type="Proteomes" id="UP001138997"/>
    </source>
</evidence>
<feature type="domain" description="HTH tetR-type" evidence="5">
    <location>
        <begin position="1"/>
        <end position="59"/>
    </location>
</feature>
<dbReference type="AlphaFoldDB" id="A0A9X1T486"/>
<dbReference type="PROSITE" id="PS50977">
    <property type="entry name" value="HTH_TETR_2"/>
    <property type="match status" value="1"/>
</dbReference>
<dbReference type="Gene3D" id="1.10.357.10">
    <property type="entry name" value="Tetracycline Repressor, domain 2"/>
    <property type="match status" value="1"/>
</dbReference>
<feature type="DNA-binding region" description="H-T-H motif" evidence="4">
    <location>
        <begin position="22"/>
        <end position="41"/>
    </location>
</feature>
<keyword evidence="7" id="KW-1185">Reference proteome</keyword>
<evidence type="ECO:0000256" key="3">
    <source>
        <dbReference type="ARBA" id="ARBA00023163"/>
    </source>
</evidence>
<evidence type="ECO:0000259" key="5">
    <source>
        <dbReference type="PROSITE" id="PS50977"/>
    </source>
</evidence>
<dbReference type="InterPro" id="IPR001647">
    <property type="entry name" value="HTH_TetR"/>
</dbReference>
<dbReference type="RefSeq" id="WP_231449363.1">
    <property type="nucleotide sequence ID" value="NZ_JAJOMB010000030.1"/>
</dbReference>
<evidence type="ECO:0000256" key="1">
    <source>
        <dbReference type="ARBA" id="ARBA00023015"/>
    </source>
</evidence>
<keyword evidence="1" id="KW-0805">Transcription regulation</keyword>
<evidence type="ECO:0000313" key="6">
    <source>
        <dbReference type="EMBL" id="MCD5316513.1"/>
    </source>
</evidence>
<dbReference type="InterPro" id="IPR050109">
    <property type="entry name" value="HTH-type_TetR-like_transc_reg"/>
</dbReference>
<dbReference type="SUPFAM" id="SSF48498">
    <property type="entry name" value="Tetracyclin repressor-like, C-terminal domain"/>
    <property type="match status" value="1"/>
</dbReference>
<gene>
    <name evidence="6" type="ORF">LR394_37015</name>
</gene>
<sequence length="186" mass="20386">MTSRDAILAAAQRCLNADARASMTDLATAAGVGRATLHRHFSTRDELLHELGTRSLDRWQQSMRGAGVAEAIASGQAGPIEACLRDLLSRYLADFDDFGFTLTDPYLRSAPDLMERTEQLSEEETALLAAGQRAGLLRADLDPRWLSSAVYGILVAARDAVTFGRIARRDLDEYVLVTFLEGTRAR</sequence>
<dbReference type="Pfam" id="PF00440">
    <property type="entry name" value="TetR_N"/>
    <property type="match status" value="1"/>
</dbReference>
<dbReference type="GO" id="GO:0003700">
    <property type="term" value="F:DNA-binding transcription factor activity"/>
    <property type="evidence" value="ECO:0007669"/>
    <property type="project" value="TreeGrafter"/>
</dbReference>
<dbReference type="SUPFAM" id="SSF46689">
    <property type="entry name" value="Homeodomain-like"/>
    <property type="match status" value="1"/>
</dbReference>
<dbReference type="InterPro" id="IPR009057">
    <property type="entry name" value="Homeodomain-like_sf"/>
</dbReference>
<protein>
    <submittedName>
        <fullName evidence="6">TetR/AcrR family transcriptional regulator</fullName>
    </submittedName>
</protein>
<name>A0A9X1T486_9ACTN</name>
<comment type="caution">
    <text evidence="6">The sequence shown here is derived from an EMBL/GenBank/DDBJ whole genome shotgun (WGS) entry which is preliminary data.</text>
</comment>
<dbReference type="EMBL" id="JAJOMB010000030">
    <property type="protein sequence ID" value="MCD5316513.1"/>
    <property type="molecule type" value="Genomic_DNA"/>
</dbReference>
<evidence type="ECO:0000256" key="2">
    <source>
        <dbReference type="ARBA" id="ARBA00023125"/>
    </source>
</evidence>
<dbReference type="PANTHER" id="PTHR30055">
    <property type="entry name" value="HTH-TYPE TRANSCRIPTIONAL REGULATOR RUTR"/>
    <property type="match status" value="1"/>
</dbReference>
<proteinExistence type="predicted"/>
<dbReference type="InterPro" id="IPR036271">
    <property type="entry name" value="Tet_transcr_reg_TetR-rel_C_sf"/>
</dbReference>
<reference evidence="6" key="1">
    <citation type="submission" date="2021-11" db="EMBL/GenBank/DDBJ databases">
        <title>Streptomyces corallinus and Kineosporia corallina sp. nov., two new coral-derived marine actinobacteria.</title>
        <authorList>
            <person name="Buangrab K."/>
            <person name="Sutthacheep M."/>
            <person name="Yeemin T."/>
            <person name="Harunari E."/>
            <person name="Igarashi Y."/>
            <person name="Sripreechasak P."/>
            <person name="Kanchanasin P."/>
            <person name="Tanasupawat S."/>
            <person name="Phongsopitanun W."/>
        </authorList>
    </citation>
    <scope>NUCLEOTIDE SEQUENCE</scope>
    <source>
        <strain evidence="6">JCM 31032</strain>
    </source>
</reference>